<dbReference type="NCBIfam" id="TIGR00843">
    <property type="entry name" value="benE"/>
    <property type="match status" value="1"/>
</dbReference>
<evidence type="ECO:0000313" key="3">
    <source>
        <dbReference type="Proteomes" id="UP000322159"/>
    </source>
</evidence>
<accession>A0A5C1Y710</accession>
<evidence type="ECO:0000313" key="2">
    <source>
        <dbReference type="EMBL" id="QEO09714.1"/>
    </source>
</evidence>
<dbReference type="Proteomes" id="UP000322159">
    <property type="component" value="Chromosome"/>
</dbReference>
<feature type="transmembrane region" description="Helical" evidence="1">
    <location>
        <begin position="208"/>
        <end position="226"/>
    </location>
</feature>
<dbReference type="InterPro" id="IPR004711">
    <property type="entry name" value="Benzoate_Transporter"/>
</dbReference>
<keyword evidence="1" id="KW-0812">Transmembrane</keyword>
<sequence>MSARDFAQPIGAGVVGAVTGFASSFALVVAGLGAVGASPTDAASGLLALCLMQAVLAIVLGLRYRMPLSFAWSTPGAALLVAAEGTIHDYRAAVGAFLLCGVLVLLTGLWPWLARAMTRIPRPIASAMLAGILFPICIAPVLAAVQLPALAVPVVVVWLLLARLAPRWAVPGAVVATVVVVIVSGEGADLAAAELWPTITVTWPTLDPAVLVSLGIPLYVVTMAGQNVPGFAVLTTFGYPHPPARAILASTGAVTAAGAVFGGYTVNLAAITAALMAGPDAHPDRDRRWAASVTAGVVYLVLGLGAGAATVLVAVSPPILITAVAGLALFGAFATAATAALEEPSSRIVAVVTFLVVASGVTIAGIGSAFWGLVVGGVLMLWLTAPGRAARVRRG</sequence>
<dbReference type="PANTHER" id="PTHR30199">
    <property type="entry name" value="MFS FAMILY TRANSPORTER, PREDICTED SUBSTRATE BENZOATE"/>
    <property type="match status" value="1"/>
</dbReference>
<name>A0A5C1Y710_9MICO</name>
<dbReference type="EMBL" id="CP043504">
    <property type="protein sequence ID" value="QEO09714.1"/>
    <property type="molecule type" value="Genomic_DNA"/>
</dbReference>
<dbReference type="GO" id="GO:0005886">
    <property type="term" value="C:plasma membrane"/>
    <property type="evidence" value="ECO:0007669"/>
    <property type="project" value="TreeGrafter"/>
</dbReference>
<feature type="transmembrane region" description="Helical" evidence="1">
    <location>
        <begin position="370"/>
        <end position="390"/>
    </location>
</feature>
<protein>
    <submittedName>
        <fullName evidence="2">Benzoate/H(+) symporter BenE family transporter</fullName>
    </submittedName>
</protein>
<dbReference type="AlphaFoldDB" id="A0A5C1Y710"/>
<gene>
    <name evidence="2" type="primary">benE</name>
    <name evidence="2" type="ORF">FLP23_06665</name>
</gene>
<feature type="transmembrane region" description="Helical" evidence="1">
    <location>
        <begin position="69"/>
        <end position="87"/>
    </location>
</feature>
<keyword evidence="1" id="KW-0472">Membrane</keyword>
<feature type="transmembrane region" description="Helical" evidence="1">
    <location>
        <begin position="319"/>
        <end position="341"/>
    </location>
</feature>
<dbReference type="RefSeq" id="WP_149325134.1">
    <property type="nucleotide sequence ID" value="NZ_CP043504.1"/>
</dbReference>
<feature type="transmembrane region" description="Helical" evidence="1">
    <location>
        <begin position="348"/>
        <end position="364"/>
    </location>
</feature>
<proteinExistence type="predicted"/>
<dbReference type="Pfam" id="PF03594">
    <property type="entry name" value="BenE"/>
    <property type="match status" value="1"/>
</dbReference>
<feature type="transmembrane region" description="Helical" evidence="1">
    <location>
        <begin position="133"/>
        <end position="161"/>
    </location>
</feature>
<feature type="transmembrane region" description="Helical" evidence="1">
    <location>
        <begin position="289"/>
        <end position="313"/>
    </location>
</feature>
<keyword evidence="3" id="KW-1185">Reference proteome</keyword>
<dbReference type="OrthoDB" id="9813854at2"/>
<organism evidence="2 3">
    <name type="scientific">Protaetiibacter larvae</name>
    <dbReference type="NCBI Taxonomy" id="2592654"/>
    <lineage>
        <taxon>Bacteria</taxon>
        <taxon>Bacillati</taxon>
        <taxon>Actinomycetota</taxon>
        <taxon>Actinomycetes</taxon>
        <taxon>Micrococcales</taxon>
        <taxon>Microbacteriaceae</taxon>
        <taxon>Protaetiibacter</taxon>
    </lineage>
</organism>
<feature type="transmembrane region" description="Helical" evidence="1">
    <location>
        <begin position="93"/>
        <end position="113"/>
    </location>
</feature>
<evidence type="ECO:0000256" key="1">
    <source>
        <dbReference type="SAM" id="Phobius"/>
    </source>
</evidence>
<dbReference type="KEGG" id="lyk:FLP23_06665"/>
<feature type="transmembrane region" description="Helical" evidence="1">
    <location>
        <begin position="12"/>
        <end position="36"/>
    </location>
</feature>
<reference evidence="2 3" key="1">
    <citation type="submission" date="2019-09" db="EMBL/GenBank/DDBJ databases">
        <title>Genome sequencing of strain KACC 19322.</title>
        <authorList>
            <person name="Heo J."/>
            <person name="Kim S.-J."/>
            <person name="Kim J.-S."/>
            <person name="Hong S.-B."/>
            <person name="Kwon S.-W."/>
        </authorList>
    </citation>
    <scope>NUCLEOTIDE SEQUENCE [LARGE SCALE GENOMIC DNA]</scope>
    <source>
        <strain evidence="2 3">KACC 19322</strain>
    </source>
</reference>
<feature type="transmembrane region" description="Helical" evidence="1">
    <location>
        <begin position="246"/>
        <end position="277"/>
    </location>
</feature>
<dbReference type="GO" id="GO:0042925">
    <property type="term" value="F:benzoate transmembrane transporter activity"/>
    <property type="evidence" value="ECO:0007669"/>
    <property type="project" value="InterPro"/>
</dbReference>
<keyword evidence="1" id="KW-1133">Transmembrane helix</keyword>
<feature type="transmembrane region" description="Helical" evidence="1">
    <location>
        <begin position="42"/>
        <end position="62"/>
    </location>
</feature>
<dbReference type="PANTHER" id="PTHR30199:SF0">
    <property type="entry name" value="INNER MEMBRANE PROTEIN YDCO"/>
    <property type="match status" value="1"/>
</dbReference>